<evidence type="ECO:0000256" key="1">
    <source>
        <dbReference type="SAM" id="MobiDB-lite"/>
    </source>
</evidence>
<feature type="region of interest" description="Disordered" evidence="1">
    <location>
        <begin position="167"/>
        <end position="457"/>
    </location>
</feature>
<dbReference type="Proteomes" id="UP000469452">
    <property type="component" value="Unassembled WGS sequence"/>
</dbReference>
<feature type="compositionally biased region" description="Polar residues" evidence="1">
    <location>
        <begin position="448"/>
        <end position="457"/>
    </location>
</feature>
<reference evidence="2 3" key="1">
    <citation type="submission" date="2019-06" db="EMBL/GenBank/DDBJ databases">
        <title>Genomics analysis of Aphanomyces spp. identifies a new class of oomycete effector associated with host adaptation.</title>
        <authorList>
            <person name="Gaulin E."/>
        </authorList>
    </citation>
    <scope>NUCLEOTIDE SEQUENCE [LARGE SCALE GENOMIC DNA]</scope>
    <source>
        <strain evidence="2 3">E</strain>
    </source>
</reference>
<feature type="region of interest" description="Disordered" evidence="1">
    <location>
        <begin position="108"/>
        <end position="129"/>
    </location>
</feature>
<feature type="compositionally biased region" description="Basic residues" evidence="1">
    <location>
        <begin position="37"/>
        <end position="47"/>
    </location>
</feature>
<evidence type="ECO:0000313" key="2">
    <source>
        <dbReference type="EMBL" id="KAF0769798.1"/>
    </source>
</evidence>
<feature type="compositionally biased region" description="Polar residues" evidence="1">
    <location>
        <begin position="66"/>
        <end position="81"/>
    </location>
</feature>
<dbReference type="AlphaFoldDB" id="A0A6A5ATP2"/>
<protein>
    <submittedName>
        <fullName evidence="2">Uncharacterized protein</fullName>
    </submittedName>
</protein>
<feature type="compositionally biased region" description="Low complexity" evidence="1">
    <location>
        <begin position="394"/>
        <end position="416"/>
    </location>
</feature>
<dbReference type="VEuPathDB" id="FungiDB:H257_17883"/>
<feature type="compositionally biased region" description="Polar residues" evidence="1">
    <location>
        <begin position="169"/>
        <end position="182"/>
    </location>
</feature>
<name>A0A6A5ATP2_APHAT</name>
<feature type="region of interest" description="Disordered" evidence="1">
    <location>
        <begin position="17"/>
        <end position="81"/>
    </location>
</feature>
<accession>A0A6A5ATP2</accession>
<feature type="compositionally biased region" description="Basic and acidic residues" evidence="1">
    <location>
        <begin position="350"/>
        <end position="362"/>
    </location>
</feature>
<comment type="caution">
    <text evidence="2">The sequence shown here is derived from an EMBL/GenBank/DDBJ whole genome shotgun (WGS) entry which is preliminary data.</text>
</comment>
<proteinExistence type="predicted"/>
<dbReference type="EMBL" id="VJMI01005320">
    <property type="protein sequence ID" value="KAF0769798.1"/>
    <property type="molecule type" value="Genomic_DNA"/>
</dbReference>
<gene>
    <name evidence="2" type="ORF">AaE_002659</name>
</gene>
<feature type="compositionally biased region" description="Pro residues" evidence="1">
    <location>
        <begin position="420"/>
        <end position="435"/>
    </location>
</feature>
<organism evidence="2 3">
    <name type="scientific">Aphanomyces astaci</name>
    <name type="common">Crayfish plague agent</name>
    <dbReference type="NCBI Taxonomy" id="112090"/>
    <lineage>
        <taxon>Eukaryota</taxon>
        <taxon>Sar</taxon>
        <taxon>Stramenopiles</taxon>
        <taxon>Oomycota</taxon>
        <taxon>Saprolegniomycetes</taxon>
        <taxon>Saprolegniales</taxon>
        <taxon>Verrucalvaceae</taxon>
        <taxon>Aphanomyces</taxon>
    </lineage>
</organism>
<sequence>MSREARKTAQIWASIEKMQKKEDELSLSDNSSDKTLKQQRKKKKHKQSPSDDDTPSTGPGKVAATNEPTSLGNNESTYHTSMLTLHKSSEFMRSSPFVPPRKKWVSRWETHHHHHQGPQGSHSEAEVARLGHDEEPLTIAPDNSSSVPTSTTSSATLVVGTDDAMGEVLTSTSPPASSTQHLVSPHHAPSSQLTHPPHLDHHATSAATTVPTIELPAPPLPQESQGILHPPSAVKGTNPNSRPTSQGILPHEAEAEEGEYTANSPTNSAVPPQVVVDLGSTDLSPRGPIDSIVAAPSVASSRVQQEEHVPIEGSDGIVPKEISPSAPVVASPVMNALGSRRKRKSLWDVGDPRVEESGEFPRKLPSNPHRRGSEGGGSGGSRSASADGRRRSWSRSYPSTTSSNTSGTTFTNASSNHHNYPPPSARRHTPPPQQPPSFLKPRDPPARSMSSSWLPSR</sequence>
<evidence type="ECO:0000313" key="3">
    <source>
        <dbReference type="Proteomes" id="UP000469452"/>
    </source>
</evidence>
<feature type="compositionally biased region" description="Polar residues" evidence="1">
    <location>
        <begin position="235"/>
        <end position="247"/>
    </location>
</feature>
<feature type="compositionally biased region" description="Polar residues" evidence="1">
    <location>
        <begin position="261"/>
        <end position="270"/>
    </location>
</feature>